<dbReference type="PANTHER" id="PTHR33463:SF198">
    <property type="entry name" value="RPP4C3"/>
    <property type="match status" value="1"/>
</dbReference>
<dbReference type="InterPro" id="IPR057135">
    <property type="entry name" value="At4g27190-like_LRR"/>
</dbReference>
<name>A0A392MBC3_9FABA</name>
<evidence type="ECO:0000259" key="2">
    <source>
        <dbReference type="Pfam" id="PF23247"/>
    </source>
</evidence>
<comment type="caution">
    <text evidence="3">The sequence shown here is derived from an EMBL/GenBank/DDBJ whole genome shotgun (WGS) entry which is preliminary data.</text>
</comment>
<proteinExistence type="predicted"/>
<keyword evidence="4" id="KW-1185">Reference proteome</keyword>
<feature type="non-terminal residue" evidence="3">
    <location>
        <position position="193"/>
    </location>
</feature>
<dbReference type="Pfam" id="PF23247">
    <property type="entry name" value="LRR_RPS2"/>
    <property type="match status" value="1"/>
</dbReference>
<dbReference type="InterPro" id="IPR032675">
    <property type="entry name" value="LRR_dom_sf"/>
</dbReference>
<dbReference type="AlphaFoldDB" id="A0A392MBC3"/>
<evidence type="ECO:0000256" key="1">
    <source>
        <dbReference type="ARBA" id="ARBA00022821"/>
    </source>
</evidence>
<evidence type="ECO:0000313" key="3">
    <source>
        <dbReference type="EMBL" id="MCH84810.1"/>
    </source>
</evidence>
<reference evidence="3 4" key="1">
    <citation type="journal article" date="2018" name="Front. Plant Sci.">
        <title>Red Clover (Trifolium pratense) and Zigzag Clover (T. medium) - A Picture of Genomic Similarities and Differences.</title>
        <authorList>
            <person name="Dluhosova J."/>
            <person name="Istvanek J."/>
            <person name="Nedelnik J."/>
            <person name="Repkova J."/>
        </authorList>
    </citation>
    <scope>NUCLEOTIDE SEQUENCE [LARGE SCALE GENOMIC DNA]</scope>
    <source>
        <strain evidence="4">cv. 10/8</strain>
        <tissue evidence="3">Leaf</tissue>
    </source>
</reference>
<dbReference type="InterPro" id="IPR050905">
    <property type="entry name" value="Plant_NBS-LRR"/>
</dbReference>
<sequence>MLSKGMDGTEFSKHSELHEAWQDGLSIQNNWMYCLTTLKLVNCDIEPYAIPSKLFPCLKSLKILEVRSCNKVKQIFAKNDTEEVPFQLNTLILEDLSKLTLDWEKKFRGIHSFQNMTHVSVIGCKSIQTLFPTVLAENLKRLEKLEVKSCDKLREIVGKEEVAKEETATKEANEVNTVFPRITILKLWNLHNL</sequence>
<gene>
    <name evidence="3" type="ORF">A2U01_0005647</name>
</gene>
<protein>
    <recommendedName>
        <fullName evidence="2">Disease resistance protein At4g27190-like leucine-rich repeats domain-containing protein</fullName>
    </recommendedName>
</protein>
<dbReference type="SUPFAM" id="SSF52047">
    <property type="entry name" value="RNI-like"/>
    <property type="match status" value="1"/>
</dbReference>
<evidence type="ECO:0000313" key="4">
    <source>
        <dbReference type="Proteomes" id="UP000265520"/>
    </source>
</evidence>
<organism evidence="3 4">
    <name type="scientific">Trifolium medium</name>
    <dbReference type="NCBI Taxonomy" id="97028"/>
    <lineage>
        <taxon>Eukaryota</taxon>
        <taxon>Viridiplantae</taxon>
        <taxon>Streptophyta</taxon>
        <taxon>Embryophyta</taxon>
        <taxon>Tracheophyta</taxon>
        <taxon>Spermatophyta</taxon>
        <taxon>Magnoliopsida</taxon>
        <taxon>eudicotyledons</taxon>
        <taxon>Gunneridae</taxon>
        <taxon>Pentapetalae</taxon>
        <taxon>rosids</taxon>
        <taxon>fabids</taxon>
        <taxon>Fabales</taxon>
        <taxon>Fabaceae</taxon>
        <taxon>Papilionoideae</taxon>
        <taxon>50 kb inversion clade</taxon>
        <taxon>NPAAA clade</taxon>
        <taxon>Hologalegina</taxon>
        <taxon>IRL clade</taxon>
        <taxon>Trifolieae</taxon>
        <taxon>Trifolium</taxon>
    </lineage>
</organism>
<accession>A0A392MBC3</accession>
<feature type="domain" description="Disease resistance protein At4g27190-like leucine-rich repeats" evidence="2">
    <location>
        <begin position="12"/>
        <end position="151"/>
    </location>
</feature>
<keyword evidence="1" id="KW-0611">Plant defense</keyword>
<dbReference type="EMBL" id="LXQA010007416">
    <property type="protein sequence ID" value="MCH84810.1"/>
    <property type="molecule type" value="Genomic_DNA"/>
</dbReference>
<dbReference type="PANTHER" id="PTHR33463">
    <property type="entry name" value="NB-ARC DOMAIN-CONTAINING PROTEIN-RELATED"/>
    <property type="match status" value="1"/>
</dbReference>
<dbReference type="Proteomes" id="UP000265520">
    <property type="component" value="Unassembled WGS sequence"/>
</dbReference>
<dbReference type="Gene3D" id="3.80.10.10">
    <property type="entry name" value="Ribonuclease Inhibitor"/>
    <property type="match status" value="1"/>
</dbReference>